<evidence type="ECO:0000313" key="3">
    <source>
        <dbReference type="Proteomes" id="UP001054837"/>
    </source>
</evidence>
<keyword evidence="3" id="KW-1185">Reference proteome</keyword>
<gene>
    <name evidence="2" type="ORF">CDAR_14651</name>
</gene>
<accession>A0AAV4TA53</accession>
<comment type="caution">
    <text evidence="2">The sequence shown here is derived from an EMBL/GenBank/DDBJ whole genome shotgun (WGS) entry which is preliminary data.</text>
</comment>
<name>A0AAV4TA53_9ARAC</name>
<feature type="region of interest" description="Disordered" evidence="1">
    <location>
        <begin position="15"/>
        <end position="36"/>
    </location>
</feature>
<dbReference type="EMBL" id="BPLQ01009167">
    <property type="protein sequence ID" value="GIY42221.1"/>
    <property type="molecule type" value="Genomic_DNA"/>
</dbReference>
<organism evidence="2 3">
    <name type="scientific">Caerostris darwini</name>
    <dbReference type="NCBI Taxonomy" id="1538125"/>
    <lineage>
        <taxon>Eukaryota</taxon>
        <taxon>Metazoa</taxon>
        <taxon>Ecdysozoa</taxon>
        <taxon>Arthropoda</taxon>
        <taxon>Chelicerata</taxon>
        <taxon>Arachnida</taxon>
        <taxon>Araneae</taxon>
        <taxon>Araneomorphae</taxon>
        <taxon>Entelegynae</taxon>
        <taxon>Araneoidea</taxon>
        <taxon>Araneidae</taxon>
        <taxon>Caerostris</taxon>
    </lineage>
</organism>
<reference evidence="2 3" key="1">
    <citation type="submission" date="2021-06" db="EMBL/GenBank/DDBJ databases">
        <title>Caerostris darwini draft genome.</title>
        <authorList>
            <person name="Kono N."/>
            <person name="Arakawa K."/>
        </authorList>
    </citation>
    <scope>NUCLEOTIDE SEQUENCE [LARGE SCALE GENOMIC DNA]</scope>
</reference>
<dbReference type="AlphaFoldDB" id="A0AAV4TA53"/>
<protein>
    <submittedName>
        <fullName evidence="2">Uncharacterized protein</fullName>
    </submittedName>
</protein>
<dbReference type="Proteomes" id="UP001054837">
    <property type="component" value="Unassembled WGS sequence"/>
</dbReference>
<evidence type="ECO:0000256" key="1">
    <source>
        <dbReference type="SAM" id="MobiDB-lite"/>
    </source>
</evidence>
<evidence type="ECO:0000313" key="2">
    <source>
        <dbReference type="EMBL" id="GIY42221.1"/>
    </source>
</evidence>
<sequence>MRFKVGCLDFASAEGAGAFQDPPRPQSSDLSTDDELTQRKINCDGIITTSELLKKAIEDMARTERSRNDLRSNSDAVLDGILEKKIMDLTHQRNGLEEQKAYKRNKFK</sequence>
<proteinExistence type="predicted"/>